<dbReference type="SUPFAM" id="SSF58113">
    <property type="entry name" value="Apolipoprotein A-I"/>
    <property type="match status" value="1"/>
</dbReference>
<keyword evidence="2" id="KW-0472">Membrane</keyword>
<reference evidence="3 4" key="1">
    <citation type="journal article" date="2013" name="BMC Genomics">
        <title>The miniature genome of a carnivorous plant Genlisea aurea contains a low number of genes and short non-coding sequences.</title>
        <authorList>
            <person name="Leushkin E.V."/>
            <person name="Sutormin R.A."/>
            <person name="Nabieva E.R."/>
            <person name="Penin A.A."/>
            <person name="Kondrashov A.S."/>
            <person name="Logacheva M.D."/>
        </authorList>
    </citation>
    <scope>NUCLEOTIDE SEQUENCE [LARGE SCALE GENOMIC DNA]</scope>
</reference>
<protein>
    <submittedName>
        <fullName evidence="3">Uncharacterized protein</fullName>
    </submittedName>
</protein>
<evidence type="ECO:0000313" key="4">
    <source>
        <dbReference type="Proteomes" id="UP000015453"/>
    </source>
</evidence>
<dbReference type="PANTHER" id="PTHR34360">
    <property type="entry name" value="OS08G0519400 PROTEIN"/>
    <property type="match status" value="1"/>
</dbReference>
<keyword evidence="2" id="KW-0812">Transmembrane</keyword>
<feature type="transmembrane region" description="Helical" evidence="2">
    <location>
        <begin position="353"/>
        <end position="377"/>
    </location>
</feature>
<dbReference type="Gene3D" id="1.20.5.1230">
    <property type="entry name" value="Apolipoprotein A-I"/>
    <property type="match status" value="1"/>
</dbReference>
<evidence type="ECO:0000256" key="1">
    <source>
        <dbReference type="SAM" id="Coils"/>
    </source>
</evidence>
<keyword evidence="2" id="KW-1133">Transmembrane helix</keyword>
<dbReference type="EMBL" id="AUSU01008211">
    <property type="protein sequence ID" value="EPS59629.1"/>
    <property type="molecule type" value="Genomic_DNA"/>
</dbReference>
<proteinExistence type="predicted"/>
<feature type="non-terminal residue" evidence="3">
    <location>
        <position position="1"/>
    </location>
</feature>
<dbReference type="OrthoDB" id="2017695at2759"/>
<comment type="caution">
    <text evidence="3">The sequence shown here is derived from an EMBL/GenBank/DDBJ whole genome shotgun (WGS) entry which is preliminary data.</text>
</comment>
<keyword evidence="4" id="KW-1185">Reference proteome</keyword>
<organism evidence="3 4">
    <name type="scientific">Genlisea aurea</name>
    <dbReference type="NCBI Taxonomy" id="192259"/>
    <lineage>
        <taxon>Eukaryota</taxon>
        <taxon>Viridiplantae</taxon>
        <taxon>Streptophyta</taxon>
        <taxon>Embryophyta</taxon>
        <taxon>Tracheophyta</taxon>
        <taxon>Spermatophyta</taxon>
        <taxon>Magnoliopsida</taxon>
        <taxon>eudicotyledons</taxon>
        <taxon>Gunneridae</taxon>
        <taxon>Pentapetalae</taxon>
        <taxon>asterids</taxon>
        <taxon>lamiids</taxon>
        <taxon>Lamiales</taxon>
        <taxon>Lentibulariaceae</taxon>
        <taxon>Genlisea</taxon>
    </lineage>
</organism>
<evidence type="ECO:0000256" key="2">
    <source>
        <dbReference type="SAM" id="Phobius"/>
    </source>
</evidence>
<feature type="coiled-coil region" evidence="1">
    <location>
        <begin position="6"/>
        <end position="160"/>
    </location>
</feature>
<gene>
    <name evidence="3" type="ORF">M569_15176</name>
</gene>
<sequence>QDSLILEQLKSKIDALALEIDGKTQEIKEKDNAIAAKENTIRLKSDRIVSLESEISAINNNRKLDASEQVKKERERSEELEKLVEKLKEGLNEKTIQKEFLEAKQTDAAKKTSELNSKLNSLQKIIDDQKAKLRKTERALQNAEEELKRAKLEAATKAKELLEAHGAWLPRWLSIHLKAYQSILEKNWEDHGKPGLEKLIEKAMEKKAQAEVWAAPHVKTVKTKWIPALKDQWVEISANVEPRVQAVIAKTVETYEASKDAVTPHIIKLKEQADPYLQEFRKISRPYIDQVAVAARPHVEKFRTTLKPYTQEAVVAYGKFLESASKYHTQVQDKVKEKLKSHELTRHIATKELIWFSASALLALPVIFLLKLSTVLFRKKATKPVRSSQSSRRKGKRVHSE</sequence>
<evidence type="ECO:0000313" key="3">
    <source>
        <dbReference type="EMBL" id="EPS59629.1"/>
    </source>
</evidence>
<dbReference type="Proteomes" id="UP000015453">
    <property type="component" value="Unassembled WGS sequence"/>
</dbReference>
<dbReference type="PANTHER" id="PTHR34360:SF1">
    <property type="entry name" value="OS08G0519400 PROTEIN"/>
    <property type="match status" value="1"/>
</dbReference>
<accession>S8BYY1</accession>
<name>S8BYY1_9LAMI</name>
<keyword evidence="1" id="KW-0175">Coiled coil</keyword>
<feature type="non-terminal residue" evidence="3">
    <location>
        <position position="401"/>
    </location>
</feature>
<dbReference type="AlphaFoldDB" id="S8BYY1"/>